<organism evidence="2 3">
    <name type="scientific">Linum tenue</name>
    <dbReference type="NCBI Taxonomy" id="586396"/>
    <lineage>
        <taxon>Eukaryota</taxon>
        <taxon>Viridiplantae</taxon>
        <taxon>Streptophyta</taxon>
        <taxon>Embryophyta</taxon>
        <taxon>Tracheophyta</taxon>
        <taxon>Spermatophyta</taxon>
        <taxon>Magnoliopsida</taxon>
        <taxon>eudicotyledons</taxon>
        <taxon>Gunneridae</taxon>
        <taxon>Pentapetalae</taxon>
        <taxon>rosids</taxon>
        <taxon>fabids</taxon>
        <taxon>Malpighiales</taxon>
        <taxon>Linaceae</taxon>
        <taxon>Linum</taxon>
    </lineage>
</organism>
<keyword evidence="3" id="KW-1185">Reference proteome</keyword>
<protein>
    <submittedName>
        <fullName evidence="2">Uncharacterized protein</fullName>
    </submittedName>
</protein>
<reference evidence="2" key="1">
    <citation type="submission" date="2022-08" db="EMBL/GenBank/DDBJ databases">
        <authorList>
            <person name="Gutierrez-Valencia J."/>
        </authorList>
    </citation>
    <scope>NUCLEOTIDE SEQUENCE</scope>
</reference>
<sequence>MRVKEETRKLTFQPHIRGRGGPPVSLQAWCSPIFPTRKMRYWPEESRKKKQLFPTSRPTRKRKRNGVDPVGLSRLPSTESDLAARDLRQSTSEIRPSFLLLIASSILGPFISVGSQEVCILEEKGGAGVNFWMHFHRKKQLFLHHFHF</sequence>
<gene>
    <name evidence="2" type="ORF">LITE_LOCUS6435</name>
</gene>
<feature type="region of interest" description="Disordered" evidence="1">
    <location>
        <begin position="44"/>
        <end position="77"/>
    </location>
</feature>
<name>A0AAV0HWT8_9ROSI</name>
<accession>A0AAV0HWT8</accession>
<evidence type="ECO:0000313" key="3">
    <source>
        <dbReference type="Proteomes" id="UP001154282"/>
    </source>
</evidence>
<dbReference type="AlphaFoldDB" id="A0AAV0HWT8"/>
<dbReference type="EMBL" id="CAMGYJ010000003">
    <property type="protein sequence ID" value="CAI0389775.1"/>
    <property type="molecule type" value="Genomic_DNA"/>
</dbReference>
<evidence type="ECO:0000256" key="1">
    <source>
        <dbReference type="SAM" id="MobiDB-lite"/>
    </source>
</evidence>
<dbReference type="Proteomes" id="UP001154282">
    <property type="component" value="Unassembled WGS sequence"/>
</dbReference>
<proteinExistence type="predicted"/>
<comment type="caution">
    <text evidence="2">The sequence shown here is derived from an EMBL/GenBank/DDBJ whole genome shotgun (WGS) entry which is preliminary data.</text>
</comment>
<evidence type="ECO:0000313" key="2">
    <source>
        <dbReference type="EMBL" id="CAI0389775.1"/>
    </source>
</evidence>